<dbReference type="Proteomes" id="UP000297245">
    <property type="component" value="Unassembled WGS sequence"/>
</dbReference>
<protein>
    <submittedName>
        <fullName evidence="1">Uncharacterized protein</fullName>
    </submittedName>
</protein>
<accession>A0A4S8M108</accession>
<evidence type="ECO:0000313" key="1">
    <source>
        <dbReference type="EMBL" id="THU95288.1"/>
    </source>
</evidence>
<sequence length="159" mass="18403">MGMHQRPLSLEGKKLVKSIRARFYPHQSQNPRWMSAFYRESLLQTRPAQQYVLAADELSGPRQQPYVHDIVVTLTYRRKVYKFRVFFKRHKLLPTNKSIRALCNVDVDGDVLVVACGKEVDVRNMRGKEEGRAADLAVKRLFARLDPLRGRRLPAVLSV</sequence>
<dbReference type="OrthoDB" id="2916406at2759"/>
<proteinExistence type="predicted"/>
<reference evidence="1 2" key="1">
    <citation type="journal article" date="2019" name="Nat. Ecol. Evol.">
        <title>Megaphylogeny resolves global patterns of mushroom evolution.</title>
        <authorList>
            <person name="Varga T."/>
            <person name="Krizsan K."/>
            <person name="Foldi C."/>
            <person name="Dima B."/>
            <person name="Sanchez-Garcia M."/>
            <person name="Sanchez-Ramirez S."/>
            <person name="Szollosi G.J."/>
            <person name="Szarkandi J.G."/>
            <person name="Papp V."/>
            <person name="Albert L."/>
            <person name="Andreopoulos W."/>
            <person name="Angelini C."/>
            <person name="Antonin V."/>
            <person name="Barry K.W."/>
            <person name="Bougher N.L."/>
            <person name="Buchanan P."/>
            <person name="Buyck B."/>
            <person name="Bense V."/>
            <person name="Catcheside P."/>
            <person name="Chovatia M."/>
            <person name="Cooper J."/>
            <person name="Damon W."/>
            <person name="Desjardin D."/>
            <person name="Finy P."/>
            <person name="Geml J."/>
            <person name="Haridas S."/>
            <person name="Hughes K."/>
            <person name="Justo A."/>
            <person name="Karasinski D."/>
            <person name="Kautmanova I."/>
            <person name="Kiss B."/>
            <person name="Kocsube S."/>
            <person name="Kotiranta H."/>
            <person name="LaButti K.M."/>
            <person name="Lechner B.E."/>
            <person name="Liimatainen K."/>
            <person name="Lipzen A."/>
            <person name="Lukacs Z."/>
            <person name="Mihaltcheva S."/>
            <person name="Morgado L.N."/>
            <person name="Niskanen T."/>
            <person name="Noordeloos M.E."/>
            <person name="Ohm R.A."/>
            <person name="Ortiz-Santana B."/>
            <person name="Ovrebo C."/>
            <person name="Racz N."/>
            <person name="Riley R."/>
            <person name="Savchenko A."/>
            <person name="Shiryaev A."/>
            <person name="Soop K."/>
            <person name="Spirin V."/>
            <person name="Szebenyi C."/>
            <person name="Tomsovsky M."/>
            <person name="Tulloss R.E."/>
            <person name="Uehling J."/>
            <person name="Grigoriev I.V."/>
            <person name="Vagvolgyi C."/>
            <person name="Papp T."/>
            <person name="Martin F.M."/>
            <person name="Miettinen O."/>
            <person name="Hibbett D.S."/>
            <person name="Nagy L.G."/>
        </authorList>
    </citation>
    <scope>NUCLEOTIDE SEQUENCE [LARGE SCALE GENOMIC DNA]</scope>
    <source>
        <strain evidence="1 2">CBS 962.96</strain>
    </source>
</reference>
<name>A0A4S8M108_DENBC</name>
<dbReference type="AlphaFoldDB" id="A0A4S8M108"/>
<evidence type="ECO:0000313" key="2">
    <source>
        <dbReference type="Proteomes" id="UP000297245"/>
    </source>
</evidence>
<dbReference type="EMBL" id="ML179203">
    <property type="protein sequence ID" value="THU95288.1"/>
    <property type="molecule type" value="Genomic_DNA"/>
</dbReference>
<gene>
    <name evidence="1" type="ORF">K435DRAFT_859673</name>
</gene>
<keyword evidence="2" id="KW-1185">Reference proteome</keyword>
<organism evidence="1 2">
    <name type="scientific">Dendrothele bispora (strain CBS 962.96)</name>
    <dbReference type="NCBI Taxonomy" id="1314807"/>
    <lineage>
        <taxon>Eukaryota</taxon>
        <taxon>Fungi</taxon>
        <taxon>Dikarya</taxon>
        <taxon>Basidiomycota</taxon>
        <taxon>Agaricomycotina</taxon>
        <taxon>Agaricomycetes</taxon>
        <taxon>Agaricomycetidae</taxon>
        <taxon>Agaricales</taxon>
        <taxon>Agaricales incertae sedis</taxon>
        <taxon>Dendrothele</taxon>
    </lineage>
</organism>